<reference evidence="1" key="2">
    <citation type="submission" date="2020-09" db="EMBL/GenBank/DDBJ databases">
        <authorList>
            <person name="Sun Q."/>
            <person name="Zhou Y."/>
        </authorList>
    </citation>
    <scope>NUCLEOTIDE SEQUENCE</scope>
    <source>
        <strain evidence="1">CGMCC 4.3508</strain>
    </source>
</reference>
<name>A0A917RY27_9NOCA</name>
<dbReference type="EMBL" id="BMMH01000035">
    <property type="protein sequence ID" value="GGL44342.1"/>
    <property type="molecule type" value="Genomic_DNA"/>
</dbReference>
<gene>
    <name evidence="1" type="ORF">GCM10011588_68830</name>
</gene>
<reference evidence="1" key="1">
    <citation type="journal article" date="2014" name="Int. J. Syst. Evol. Microbiol.">
        <title>Complete genome sequence of Corynebacterium casei LMG S-19264T (=DSM 44701T), isolated from a smear-ripened cheese.</title>
        <authorList>
            <consortium name="US DOE Joint Genome Institute (JGI-PGF)"/>
            <person name="Walter F."/>
            <person name="Albersmeier A."/>
            <person name="Kalinowski J."/>
            <person name="Ruckert C."/>
        </authorList>
    </citation>
    <scope>NUCLEOTIDE SEQUENCE</scope>
    <source>
        <strain evidence="1">CGMCC 4.3508</strain>
    </source>
</reference>
<comment type="caution">
    <text evidence="1">The sequence shown here is derived from an EMBL/GenBank/DDBJ whole genome shotgun (WGS) entry which is preliminary data.</text>
</comment>
<evidence type="ECO:0000313" key="2">
    <source>
        <dbReference type="Proteomes" id="UP000638263"/>
    </source>
</evidence>
<dbReference type="Proteomes" id="UP000638263">
    <property type="component" value="Unassembled WGS sequence"/>
</dbReference>
<evidence type="ECO:0000313" key="1">
    <source>
        <dbReference type="EMBL" id="GGL44342.1"/>
    </source>
</evidence>
<dbReference type="RefSeq" id="WP_063000670.1">
    <property type="nucleotide sequence ID" value="NZ_BMMH01000035.1"/>
</dbReference>
<protein>
    <submittedName>
        <fullName evidence="1">Uncharacterized protein</fullName>
    </submittedName>
</protein>
<proteinExistence type="predicted"/>
<accession>A0A917RY27</accession>
<sequence length="88" mass="9404">MSEDDGQVDDLGRFSFRTAGQLRLLGERMTALSMQPDGYAPDDLAALADALQGMALRCAMSTGNTALLNELSGRNWRELGEGDIGGLQ</sequence>
<keyword evidence="2" id="KW-1185">Reference proteome</keyword>
<dbReference type="AlphaFoldDB" id="A0A917RY27"/>
<organism evidence="1 2">
    <name type="scientific">Nocardia jinanensis</name>
    <dbReference type="NCBI Taxonomy" id="382504"/>
    <lineage>
        <taxon>Bacteria</taxon>
        <taxon>Bacillati</taxon>
        <taxon>Actinomycetota</taxon>
        <taxon>Actinomycetes</taxon>
        <taxon>Mycobacteriales</taxon>
        <taxon>Nocardiaceae</taxon>
        <taxon>Nocardia</taxon>
    </lineage>
</organism>